<evidence type="ECO:0000256" key="2">
    <source>
        <dbReference type="ARBA" id="ARBA00007613"/>
    </source>
</evidence>
<comment type="subcellular location">
    <subcellularLocation>
        <location evidence="1">Cell outer membrane</location>
    </subcellularLocation>
</comment>
<dbReference type="SUPFAM" id="SSF56954">
    <property type="entry name" value="Outer membrane efflux proteins (OEP)"/>
    <property type="match status" value="1"/>
</dbReference>
<dbReference type="RefSeq" id="WP_183816871.1">
    <property type="nucleotide sequence ID" value="NZ_JACHOB010000002.1"/>
</dbReference>
<dbReference type="PANTHER" id="PTHR30026">
    <property type="entry name" value="OUTER MEMBRANE PROTEIN TOLC"/>
    <property type="match status" value="1"/>
</dbReference>
<reference evidence="9 10" key="1">
    <citation type="submission" date="2020-08" db="EMBL/GenBank/DDBJ databases">
        <title>Genomic Encyclopedia of Type Strains, Phase IV (KMG-IV): sequencing the most valuable type-strain genomes for metagenomic binning, comparative biology and taxonomic classification.</title>
        <authorList>
            <person name="Goeker M."/>
        </authorList>
    </citation>
    <scope>NUCLEOTIDE SEQUENCE [LARGE SCALE GENOMIC DNA]</scope>
    <source>
        <strain evidence="9 10">DSM 102850</strain>
    </source>
</reference>
<keyword evidence="6" id="KW-0472">Membrane</keyword>
<evidence type="ECO:0000256" key="3">
    <source>
        <dbReference type="ARBA" id="ARBA00022448"/>
    </source>
</evidence>
<dbReference type="Proteomes" id="UP000563524">
    <property type="component" value="Unassembled WGS sequence"/>
</dbReference>
<evidence type="ECO:0000313" key="9">
    <source>
        <dbReference type="EMBL" id="MBB4658684.1"/>
    </source>
</evidence>
<keyword evidence="3" id="KW-0813">Transport</keyword>
<dbReference type="GO" id="GO:0015562">
    <property type="term" value="F:efflux transmembrane transporter activity"/>
    <property type="evidence" value="ECO:0007669"/>
    <property type="project" value="InterPro"/>
</dbReference>
<keyword evidence="5" id="KW-0812">Transmembrane</keyword>
<sequence length="427" mass="46272">MRKLLLASATCALCLPLPAGAQQCLGFGTALTETLSRDPRIDGAEASREQALAGALASYSQNLPQVSLFGQAGLGNTLPLDRTRDDQVGVQVTQDLFTFGQRSASQAAAKAQLEAARHGVDQTRIDVAEGVALAYIDVLRAQRILQLTEEQAESYGRDADAAAERLSRQVITLTDAAQIRARYAVARSDTLNARVEADGALVRLSVLTGREVPCVEGESATGMLDRQAEETLALSPVAATDRAMDRSFALRQARSTVRAATARLDEARRAHLPTISANAFALYQDDPGFGQDQQEARIGFALRQDLYTGGRNRARSLDARARLRGAKADEDLQRLIVEDAVRRALSEAQVTLNVGETLLEASVDARTQLRATEIEYERGTKTLTDLVLANETYYGAVRQETNARFAYYSALVRLYAAMGILVDPVIE</sequence>
<accession>A0A840I3A1</accession>
<feature type="chain" id="PRO_5032817360" evidence="8">
    <location>
        <begin position="22"/>
        <end position="427"/>
    </location>
</feature>
<evidence type="ECO:0000256" key="5">
    <source>
        <dbReference type="ARBA" id="ARBA00022692"/>
    </source>
</evidence>
<dbReference type="GO" id="GO:1990281">
    <property type="term" value="C:efflux pump complex"/>
    <property type="evidence" value="ECO:0007669"/>
    <property type="project" value="TreeGrafter"/>
</dbReference>
<evidence type="ECO:0000256" key="7">
    <source>
        <dbReference type="ARBA" id="ARBA00023237"/>
    </source>
</evidence>
<proteinExistence type="inferred from homology"/>
<evidence type="ECO:0000256" key="8">
    <source>
        <dbReference type="SAM" id="SignalP"/>
    </source>
</evidence>
<evidence type="ECO:0000256" key="1">
    <source>
        <dbReference type="ARBA" id="ARBA00004442"/>
    </source>
</evidence>
<dbReference type="Pfam" id="PF02321">
    <property type="entry name" value="OEP"/>
    <property type="match status" value="2"/>
</dbReference>
<dbReference type="PANTHER" id="PTHR30026:SF20">
    <property type="entry name" value="OUTER MEMBRANE PROTEIN TOLC"/>
    <property type="match status" value="1"/>
</dbReference>
<gene>
    <name evidence="9" type="ORF">GGQ59_001198</name>
</gene>
<dbReference type="EMBL" id="JACHOB010000002">
    <property type="protein sequence ID" value="MBB4658684.1"/>
    <property type="molecule type" value="Genomic_DNA"/>
</dbReference>
<keyword evidence="7" id="KW-0998">Cell outer membrane</keyword>
<organism evidence="9 10">
    <name type="scientific">Parvularcula dongshanensis</name>
    <dbReference type="NCBI Taxonomy" id="1173995"/>
    <lineage>
        <taxon>Bacteria</taxon>
        <taxon>Pseudomonadati</taxon>
        <taxon>Pseudomonadota</taxon>
        <taxon>Alphaproteobacteria</taxon>
        <taxon>Parvularculales</taxon>
        <taxon>Parvularculaceae</taxon>
        <taxon>Parvularcula</taxon>
    </lineage>
</organism>
<keyword evidence="8" id="KW-0732">Signal</keyword>
<evidence type="ECO:0000313" key="10">
    <source>
        <dbReference type="Proteomes" id="UP000563524"/>
    </source>
</evidence>
<dbReference type="InterPro" id="IPR003423">
    <property type="entry name" value="OMP_efflux"/>
</dbReference>
<dbReference type="InterPro" id="IPR051906">
    <property type="entry name" value="TolC-like"/>
</dbReference>
<keyword evidence="4" id="KW-1134">Transmembrane beta strand</keyword>
<keyword evidence="10" id="KW-1185">Reference proteome</keyword>
<comment type="similarity">
    <text evidence="2">Belongs to the outer membrane factor (OMF) (TC 1.B.17) family.</text>
</comment>
<dbReference type="Gene3D" id="1.20.1600.10">
    <property type="entry name" value="Outer membrane efflux proteins (OEP)"/>
    <property type="match status" value="1"/>
</dbReference>
<feature type="signal peptide" evidence="8">
    <location>
        <begin position="1"/>
        <end position="21"/>
    </location>
</feature>
<evidence type="ECO:0000256" key="6">
    <source>
        <dbReference type="ARBA" id="ARBA00023136"/>
    </source>
</evidence>
<dbReference type="GO" id="GO:0009279">
    <property type="term" value="C:cell outer membrane"/>
    <property type="evidence" value="ECO:0007669"/>
    <property type="project" value="UniProtKB-SubCell"/>
</dbReference>
<dbReference type="GO" id="GO:0015288">
    <property type="term" value="F:porin activity"/>
    <property type="evidence" value="ECO:0007669"/>
    <property type="project" value="TreeGrafter"/>
</dbReference>
<dbReference type="AlphaFoldDB" id="A0A840I3A1"/>
<protein>
    <submittedName>
        <fullName evidence="9">Outer membrane protein TolC</fullName>
    </submittedName>
</protein>
<evidence type="ECO:0000256" key="4">
    <source>
        <dbReference type="ARBA" id="ARBA00022452"/>
    </source>
</evidence>
<comment type="caution">
    <text evidence="9">The sequence shown here is derived from an EMBL/GenBank/DDBJ whole genome shotgun (WGS) entry which is preliminary data.</text>
</comment>
<name>A0A840I3A1_9PROT</name>